<dbReference type="Pfam" id="PF01565">
    <property type="entry name" value="FAD_binding_4"/>
    <property type="match status" value="1"/>
</dbReference>
<dbReference type="Gene3D" id="3.30.465.10">
    <property type="match status" value="1"/>
</dbReference>
<organism evidence="3 4">
    <name type="scientific">Desulfomonile tiedjei</name>
    <dbReference type="NCBI Taxonomy" id="2358"/>
    <lineage>
        <taxon>Bacteria</taxon>
        <taxon>Pseudomonadati</taxon>
        <taxon>Thermodesulfobacteriota</taxon>
        <taxon>Desulfomonilia</taxon>
        <taxon>Desulfomonilales</taxon>
        <taxon>Desulfomonilaceae</taxon>
        <taxon>Desulfomonile</taxon>
    </lineage>
</organism>
<evidence type="ECO:0000256" key="1">
    <source>
        <dbReference type="ARBA" id="ARBA00022827"/>
    </source>
</evidence>
<evidence type="ECO:0000259" key="2">
    <source>
        <dbReference type="PROSITE" id="PS51387"/>
    </source>
</evidence>
<keyword evidence="1" id="KW-0274">FAD</keyword>
<evidence type="ECO:0000313" key="4">
    <source>
        <dbReference type="Proteomes" id="UP000807825"/>
    </source>
</evidence>
<dbReference type="PANTHER" id="PTHR42934:SF1">
    <property type="entry name" value="GLYCOLATE OXIDASE SUBUNIT GLCD"/>
    <property type="match status" value="1"/>
</dbReference>
<proteinExistence type="predicted"/>
<name>A0A9D6UYM0_9BACT</name>
<dbReference type="Gene3D" id="3.30.43.10">
    <property type="entry name" value="Uridine Diphospho-n-acetylenolpyruvylglucosamine Reductase, domain 2"/>
    <property type="match status" value="1"/>
</dbReference>
<dbReference type="InterPro" id="IPR006094">
    <property type="entry name" value="Oxid_FAD_bind_N"/>
</dbReference>
<dbReference type="GO" id="GO:0071949">
    <property type="term" value="F:FAD binding"/>
    <property type="evidence" value="ECO:0007669"/>
    <property type="project" value="InterPro"/>
</dbReference>
<gene>
    <name evidence="3" type="ORF">HY912_04815</name>
</gene>
<comment type="caution">
    <text evidence="3">The sequence shown here is derived from an EMBL/GenBank/DDBJ whole genome shotgun (WGS) entry which is preliminary data.</text>
</comment>
<dbReference type="Proteomes" id="UP000807825">
    <property type="component" value="Unassembled WGS sequence"/>
</dbReference>
<reference evidence="3" key="1">
    <citation type="submission" date="2020-07" db="EMBL/GenBank/DDBJ databases">
        <title>Huge and variable diversity of episymbiotic CPR bacteria and DPANN archaea in groundwater ecosystems.</title>
        <authorList>
            <person name="He C.Y."/>
            <person name="Keren R."/>
            <person name="Whittaker M."/>
            <person name="Farag I.F."/>
            <person name="Doudna J."/>
            <person name="Cate J.H.D."/>
            <person name="Banfield J.F."/>
        </authorList>
    </citation>
    <scope>NUCLEOTIDE SEQUENCE</scope>
    <source>
        <strain evidence="3">NC_groundwater_1664_Pr3_B-0.1um_52_9</strain>
    </source>
</reference>
<dbReference type="InterPro" id="IPR016169">
    <property type="entry name" value="FAD-bd_PCMH_sub2"/>
</dbReference>
<dbReference type="InterPro" id="IPR016167">
    <property type="entry name" value="FAD-bd_PCMH_sub1"/>
</dbReference>
<dbReference type="InterPro" id="IPR016166">
    <property type="entry name" value="FAD-bd_PCMH"/>
</dbReference>
<dbReference type="SUPFAM" id="SSF56176">
    <property type="entry name" value="FAD-binding/transporter-associated domain-like"/>
    <property type="match status" value="1"/>
</dbReference>
<feature type="non-terminal residue" evidence="3">
    <location>
        <position position="1"/>
    </location>
</feature>
<keyword evidence="1" id="KW-0285">Flavoprotein</keyword>
<protein>
    <submittedName>
        <fullName evidence="3">FAD-binding oxidoreductase</fullName>
    </submittedName>
</protein>
<dbReference type="PANTHER" id="PTHR42934">
    <property type="entry name" value="GLYCOLATE OXIDASE SUBUNIT GLCD"/>
    <property type="match status" value="1"/>
</dbReference>
<evidence type="ECO:0000313" key="3">
    <source>
        <dbReference type="EMBL" id="MBI5248796.1"/>
    </source>
</evidence>
<dbReference type="InterPro" id="IPR036318">
    <property type="entry name" value="FAD-bd_PCMH-like_sf"/>
</dbReference>
<sequence>SDDPVICEGYRSGPGGYENGLGYERVMTRVPGCVIMPKETEQVQRIVKVCYRNDIPYVPYSTGFYGPRSHPHVEEALLIDLKRMNDFVLDEKHFYVEVGPGMVYSPIQEECMKHGAYVVIGGGGAQASAIANLIGDGWSPLSHRIGLPHRRILGTEVVMPDGELLKMGSFAEGDDPFWGEGPGPDLRGLLRGYTGLRGCLGIVTRMAIKTLPFQPERLEPTGISPNTALALPEKRVKWINFIVSSKDAQVKAMKEIGHAEIAGAVTKVPLFWRAIAKAECKEEFWDIWSKENEETVANFFIVRVLLIGFTSEEQMEYDERVLMDIMSEVGGVARRTKPSDESWIKNADSAGMWLMCGGYVSVDYVIETMSQSPDHGPSYAELKKKYTPPLMPDYGDPGWFQTFELGHQGYSEFLVYWDQDDDTNAVDQFYVDTSKMNIKNRFYTSLLGPHQPLYLTGPKYGPNYHEFLLKIKDEFDPKWMSHPPVPLAHDVFVERAPWMHHMKDWESPDDLPK</sequence>
<feature type="domain" description="FAD-binding PCMH-type" evidence="2">
    <location>
        <begin position="27"/>
        <end position="213"/>
    </location>
</feature>
<dbReference type="EMBL" id="JACRDE010000140">
    <property type="protein sequence ID" value="MBI5248796.1"/>
    <property type="molecule type" value="Genomic_DNA"/>
</dbReference>
<accession>A0A9D6UYM0</accession>
<dbReference type="InterPro" id="IPR051914">
    <property type="entry name" value="FAD-linked_OxidoTrans_Type4"/>
</dbReference>
<dbReference type="AlphaFoldDB" id="A0A9D6UYM0"/>
<dbReference type="PROSITE" id="PS51387">
    <property type="entry name" value="FAD_PCMH"/>
    <property type="match status" value="1"/>
</dbReference>